<evidence type="ECO:0000313" key="3">
    <source>
        <dbReference type="EMBL" id="ABM56036.1"/>
    </source>
</evidence>
<sequence>MKLPLSRLATLRPGKTWLALGAALLIGLAAAFSVRGYLSRQVAAIEARSKKETIALLVAKRELKKGDLLATGNVAVREIPLDYAHSNAIAPEHFERIEGQGIEHGLKAGEMLLWSLMQTRKAATFSARIEIGRRAITVHVDEINSISGLLEPGDAIDLMVTLDRGGKKITFPLLQNVQVMATGQRSADDPKSGERRQYSTVTLDTTQAQAQSVIVAREAGKITALLRNPQDTQVQAGDSAAIAALLGQAGDAQSLADGAAGRAVPVLYGGRHIDFKPEELTLGQAAQRSNDKPAPRTAPPPAGSAR</sequence>
<gene>
    <name evidence="3" type="ordered locus">Veis_0245</name>
</gene>
<accession>A1WEH9</accession>
<dbReference type="InterPro" id="IPR017592">
    <property type="entry name" value="Pilus_assmbl_Flp-typ_CpaB"/>
</dbReference>
<protein>
    <submittedName>
        <fullName evidence="3">SAF domain</fullName>
    </submittedName>
</protein>
<dbReference type="InterPro" id="IPR013974">
    <property type="entry name" value="SAF"/>
</dbReference>
<evidence type="ECO:0000256" key="1">
    <source>
        <dbReference type="SAM" id="MobiDB-lite"/>
    </source>
</evidence>
<feature type="compositionally biased region" description="Pro residues" evidence="1">
    <location>
        <begin position="296"/>
        <end position="306"/>
    </location>
</feature>
<dbReference type="OrthoDB" id="2037472at2"/>
<dbReference type="KEGG" id="vei:Veis_0245"/>
<dbReference type="InterPro" id="IPR031571">
    <property type="entry name" value="RcpC_dom"/>
</dbReference>
<dbReference type="PROSITE" id="PS50844">
    <property type="entry name" value="AFP_LIKE"/>
    <property type="match status" value="1"/>
</dbReference>
<evidence type="ECO:0000259" key="2">
    <source>
        <dbReference type="PROSITE" id="PS50844"/>
    </source>
</evidence>
<feature type="domain" description="AFP-like" evidence="2">
    <location>
        <begin position="56"/>
        <end position="120"/>
    </location>
</feature>
<name>A1WEH9_VEREI</name>
<dbReference type="STRING" id="391735.Veis_0245"/>
<evidence type="ECO:0000313" key="4">
    <source>
        <dbReference type="Proteomes" id="UP000000374"/>
    </source>
</evidence>
<dbReference type="EMBL" id="CP000542">
    <property type="protein sequence ID" value="ABM56036.1"/>
    <property type="molecule type" value="Genomic_DNA"/>
</dbReference>
<dbReference type="eggNOG" id="COG3745">
    <property type="taxonomic scope" value="Bacteria"/>
</dbReference>
<dbReference type="NCBIfam" id="TIGR03177">
    <property type="entry name" value="pilus_cpaB"/>
    <property type="match status" value="1"/>
</dbReference>
<dbReference type="GeneID" id="76458989"/>
<dbReference type="RefSeq" id="WP_011808055.1">
    <property type="nucleotide sequence ID" value="NC_008786.1"/>
</dbReference>
<dbReference type="Pfam" id="PF08666">
    <property type="entry name" value="SAF"/>
    <property type="match status" value="1"/>
</dbReference>
<dbReference type="Proteomes" id="UP000000374">
    <property type="component" value="Chromosome"/>
</dbReference>
<proteinExistence type="predicted"/>
<organism evidence="3 4">
    <name type="scientific">Verminephrobacter eiseniae (strain EF01-2)</name>
    <dbReference type="NCBI Taxonomy" id="391735"/>
    <lineage>
        <taxon>Bacteria</taxon>
        <taxon>Pseudomonadati</taxon>
        <taxon>Pseudomonadota</taxon>
        <taxon>Betaproteobacteria</taxon>
        <taxon>Burkholderiales</taxon>
        <taxon>Comamonadaceae</taxon>
        <taxon>Verminephrobacter</taxon>
    </lineage>
</organism>
<feature type="region of interest" description="Disordered" evidence="1">
    <location>
        <begin position="278"/>
        <end position="306"/>
    </location>
</feature>
<reference evidence="4" key="1">
    <citation type="submission" date="2006-12" db="EMBL/GenBank/DDBJ databases">
        <title>Complete sequence of chromosome 1 of Verminephrobacter eiseniae EF01-2.</title>
        <authorList>
            <person name="Copeland A."/>
            <person name="Lucas S."/>
            <person name="Lapidus A."/>
            <person name="Barry K."/>
            <person name="Detter J.C."/>
            <person name="Glavina del Rio T."/>
            <person name="Dalin E."/>
            <person name="Tice H."/>
            <person name="Pitluck S."/>
            <person name="Chertkov O."/>
            <person name="Brettin T."/>
            <person name="Bruce D."/>
            <person name="Han C."/>
            <person name="Tapia R."/>
            <person name="Gilna P."/>
            <person name="Schmutz J."/>
            <person name="Larimer F."/>
            <person name="Land M."/>
            <person name="Hauser L."/>
            <person name="Kyrpides N."/>
            <person name="Kim E."/>
            <person name="Stahl D."/>
            <person name="Richardson P."/>
        </authorList>
    </citation>
    <scope>NUCLEOTIDE SEQUENCE [LARGE SCALE GENOMIC DNA]</scope>
    <source>
        <strain evidence="4">EF01-2</strain>
    </source>
</reference>
<dbReference type="InterPro" id="IPR006190">
    <property type="entry name" value="SAF_AFP_Neu5Ac"/>
</dbReference>
<dbReference type="SMART" id="SM00858">
    <property type="entry name" value="SAF"/>
    <property type="match status" value="1"/>
</dbReference>
<keyword evidence="4" id="KW-1185">Reference proteome</keyword>
<dbReference type="AlphaFoldDB" id="A1WEH9"/>
<dbReference type="HOGENOM" id="CLU_057068_2_0_4"/>
<dbReference type="Pfam" id="PF16976">
    <property type="entry name" value="RcpC"/>
    <property type="match status" value="1"/>
</dbReference>